<sequence>MLSSFLPTSQLVKARSGLSILSSLFLLSACGSSSDDSSDIGYIQLYNASANAPAIYMTVDEDPEEDSDDEIERTYTAVDFTDVSSRNELPTNSFFVDLGWQSEDSNDHDDLTIIYEQEIAIESDMINFLVLAGDITAPSILSYNIPIVDDEDDSTDDLFNLRVLNLHANFDNLDVYVSKSSETFNEAELLDSSAYTELTINHKLVQDDYTFYITENGGDEVLFQSEEVPFQYTSQYVLAVRENLGVDSTPFVIDVISSSSATEYQQLGSTARFRAYNAIQLTEQLASYEGEFDLFMDTADQEAIIESLAIGQFSDAIATAYGDYSFALTLPDSSEQLLKNHLVTLTENADRTVFFYASEEFVDEDGDGDVDENGDGIVDEIDVTINSLVVSNSSYQGIYQHNVNIVNLIDDEDFGSVNVYFVRSDELIETAEYKDTIAYASNESMLLLNNTYQVYVVAKVNSSDVILATQSLTLDEDSAEQYLILTNDESSATGYTMTFAAQKPQT</sequence>
<evidence type="ECO:0000313" key="1">
    <source>
        <dbReference type="EMBL" id="REL32446.1"/>
    </source>
</evidence>
<proteinExistence type="predicted"/>
<name>A0A3E0U690_9GAMM</name>
<comment type="caution">
    <text evidence="1">The sequence shown here is derived from an EMBL/GenBank/DDBJ whole genome shotgun (WGS) entry which is preliminary data.</text>
</comment>
<dbReference type="EMBL" id="QUOT01000001">
    <property type="protein sequence ID" value="REL32446.1"/>
    <property type="molecule type" value="Genomic_DNA"/>
</dbReference>
<dbReference type="RefSeq" id="WP_116018016.1">
    <property type="nucleotide sequence ID" value="NZ_QUOT01000001.1"/>
</dbReference>
<accession>A0A3E0U690</accession>
<gene>
    <name evidence="1" type="ORF">DXX94_17950</name>
</gene>
<evidence type="ECO:0000313" key="2">
    <source>
        <dbReference type="Proteomes" id="UP000256899"/>
    </source>
</evidence>
<organism evidence="1 2">
    <name type="scientific">Thalassotalea euphylliae</name>
    <dbReference type="NCBI Taxonomy" id="1655234"/>
    <lineage>
        <taxon>Bacteria</taxon>
        <taxon>Pseudomonadati</taxon>
        <taxon>Pseudomonadota</taxon>
        <taxon>Gammaproteobacteria</taxon>
        <taxon>Alteromonadales</taxon>
        <taxon>Colwelliaceae</taxon>
        <taxon>Thalassotalea</taxon>
    </lineage>
</organism>
<reference evidence="2" key="1">
    <citation type="submission" date="2018-08" db="EMBL/GenBank/DDBJ databases">
        <title>Thalassotalea euphylliae genome.</title>
        <authorList>
            <person name="Summers S."/>
            <person name="Rice S.A."/>
            <person name="Freckelton M.L."/>
            <person name="Nedved B.T."/>
            <person name="Hadfield M.G."/>
        </authorList>
    </citation>
    <scope>NUCLEOTIDE SEQUENCE [LARGE SCALE GENOMIC DNA]</scope>
    <source>
        <strain evidence="2">H3</strain>
    </source>
</reference>
<evidence type="ECO:0008006" key="3">
    <source>
        <dbReference type="Google" id="ProtNLM"/>
    </source>
</evidence>
<keyword evidence="2" id="KW-1185">Reference proteome</keyword>
<protein>
    <recommendedName>
        <fullName evidence="3">DUF4397 domain-containing protein</fullName>
    </recommendedName>
</protein>
<dbReference type="AlphaFoldDB" id="A0A3E0U690"/>
<dbReference type="Proteomes" id="UP000256899">
    <property type="component" value="Unassembled WGS sequence"/>
</dbReference>